<dbReference type="PANTHER" id="PTHR44591">
    <property type="entry name" value="STRESS RESPONSE REGULATOR PROTEIN 1"/>
    <property type="match status" value="1"/>
</dbReference>
<accession>A0A1H9RHL8</accession>
<evidence type="ECO:0000313" key="5">
    <source>
        <dbReference type="Proteomes" id="UP000199019"/>
    </source>
</evidence>
<sequence length="136" mass="15184">MERGGGLVLVCDDTEPIRRLIRVNLELDDYRVEEVCDGEALLARLQDETAELPGVIVLDAQMEPRDGWWAITQIRADPRLIHIPCLMVTASVQQHDRVQAAAAGLDAFVPKPFDPDYLVELVQGFMAEGRQHEPAP</sequence>
<dbReference type="PANTHER" id="PTHR44591:SF3">
    <property type="entry name" value="RESPONSE REGULATORY DOMAIN-CONTAINING PROTEIN"/>
    <property type="match status" value="1"/>
</dbReference>
<dbReference type="GO" id="GO:0000160">
    <property type="term" value="P:phosphorelay signal transduction system"/>
    <property type="evidence" value="ECO:0007669"/>
    <property type="project" value="InterPro"/>
</dbReference>
<dbReference type="Proteomes" id="UP000199019">
    <property type="component" value="Unassembled WGS sequence"/>
</dbReference>
<evidence type="ECO:0000256" key="2">
    <source>
        <dbReference type="PROSITE-ProRule" id="PRU00169"/>
    </source>
</evidence>
<dbReference type="PROSITE" id="PS50110">
    <property type="entry name" value="RESPONSE_REGULATORY"/>
    <property type="match status" value="1"/>
</dbReference>
<dbReference type="SMART" id="SM00448">
    <property type="entry name" value="REC"/>
    <property type="match status" value="1"/>
</dbReference>
<dbReference type="STRING" id="587636.SAMN05216199_0988"/>
<reference evidence="5" key="1">
    <citation type="submission" date="2016-10" db="EMBL/GenBank/DDBJ databases">
        <authorList>
            <person name="Varghese N."/>
            <person name="Submissions S."/>
        </authorList>
    </citation>
    <scope>NUCLEOTIDE SEQUENCE [LARGE SCALE GENOMIC DNA]</scope>
    <source>
        <strain evidence="5">CGMCC 1.6963</strain>
    </source>
</reference>
<dbReference type="InterPro" id="IPR050595">
    <property type="entry name" value="Bact_response_regulator"/>
</dbReference>
<gene>
    <name evidence="4" type="ORF">SAMN05216199_0988</name>
</gene>
<evidence type="ECO:0000313" key="4">
    <source>
        <dbReference type="EMBL" id="SER72246.1"/>
    </source>
</evidence>
<keyword evidence="1 2" id="KW-0597">Phosphoprotein</keyword>
<name>A0A1H9RHL8_9MICO</name>
<dbReference type="RefSeq" id="WP_091755804.1">
    <property type="nucleotide sequence ID" value="NZ_FOHB01000001.1"/>
</dbReference>
<dbReference type="AlphaFoldDB" id="A0A1H9RHL8"/>
<dbReference type="Pfam" id="PF00072">
    <property type="entry name" value="Response_reg"/>
    <property type="match status" value="1"/>
</dbReference>
<dbReference type="SUPFAM" id="SSF52172">
    <property type="entry name" value="CheY-like"/>
    <property type="match status" value="1"/>
</dbReference>
<feature type="domain" description="Response regulatory" evidence="3">
    <location>
        <begin position="7"/>
        <end position="126"/>
    </location>
</feature>
<protein>
    <submittedName>
        <fullName evidence="4">Two-component system, OmpR family, phosphate regulon response regulator PhoB</fullName>
    </submittedName>
</protein>
<feature type="modified residue" description="4-aspartylphosphate" evidence="2">
    <location>
        <position position="59"/>
    </location>
</feature>
<organism evidence="4 5">
    <name type="scientific">Pedococcus cremeus</name>
    <dbReference type="NCBI Taxonomy" id="587636"/>
    <lineage>
        <taxon>Bacteria</taxon>
        <taxon>Bacillati</taxon>
        <taxon>Actinomycetota</taxon>
        <taxon>Actinomycetes</taxon>
        <taxon>Micrococcales</taxon>
        <taxon>Intrasporangiaceae</taxon>
        <taxon>Pedococcus</taxon>
    </lineage>
</organism>
<evidence type="ECO:0000256" key="1">
    <source>
        <dbReference type="ARBA" id="ARBA00022553"/>
    </source>
</evidence>
<proteinExistence type="predicted"/>
<dbReference type="InterPro" id="IPR011006">
    <property type="entry name" value="CheY-like_superfamily"/>
</dbReference>
<keyword evidence="5" id="KW-1185">Reference proteome</keyword>
<dbReference type="Gene3D" id="3.40.50.2300">
    <property type="match status" value="1"/>
</dbReference>
<dbReference type="OrthoDB" id="9800897at2"/>
<dbReference type="EMBL" id="FOHB01000001">
    <property type="protein sequence ID" value="SER72246.1"/>
    <property type="molecule type" value="Genomic_DNA"/>
</dbReference>
<evidence type="ECO:0000259" key="3">
    <source>
        <dbReference type="PROSITE" id="PS50110"/>
    </source>
</evidence>
<dbReference type="InterPro" id="IPR001789">
    <property type="entry name" value="Sig_transdc_resp-reg_receiver"/>
</dbReference>